<protein>
    <recommendedName>
        <fullName evidence="2">mannose-1-phosphate guanylyltransferase</fullName>
        <ecNumber evidence="2">2.7.7.13</ecNumber>
    </recommendedName>
</protein>
<dbReference type="PANTHER" id="PTHR46390:SF1">
    <property type="entry name" value="MANNOSE-1-PHOSPHATE GUANYLYLTRANSFERASE"/>
    <property type="match status" value="1"/>
</dbReference>
<dbReference type="InterPro" id="IPR051161">
    <property type="entry name" value="Mannose-6P_isomerase_type2"/>
</dbReference>
<dbReference type="InterPro" id="IPR006375">
    <property type="entry name" value="Man1P_GuaTrfase/Man6P_Isoase"/>
</dbReference>
<dbReference type="RefSeq" id="WP_013537543.1">
    <property type="nucleotide sequence ID" value="NC_014926.1"/>
</dbReference>
<dbReference type="Pfam" id="PF01050">
    <property type="entry name" value="MannoseP_isomer"/>
    <property type="match status" value="1"/>
</dbReference>
<dbReference type="PANTHER" id="PTHR46390">
    <property type="entry name" value="MANNOSE-1-PHOSPHATE GUANYLYLTRANSFERASE"/>
    <property type="match status" value="1"/>
</dbReference>
<dbReference type="SUPFAM" id="SSF51182">
    <property type="entry name" value="RmlC-like cupins"/>
    <property type="match status" value="1"/>
</dbReference>
<evidence type="ECO:0000259" key="9">
    <source>
        <dbReference type="Pfam" id="PF00483"/>
    </source>
</evidence>
<dbReference type="GO" id="GO:0005525">
    <property type="term" value="F:GTP binding"/>
    <property type="evidence" value="ECO:0007669"/>
    <property type="project" value="UniProtKB-KW"/>
</dbReference>
<dbReference type="EMBL" id="CP002444">
    <property type="protein sequence ID" value="ADU96757.1"/>
    <property type="molecule type" value="Genomic_DNA"/>
</dbReference>
<evidence type="ECO:0000256" key="1">
    <source>
        <dbReference type="ARBA" id="ARBA00006115"/>
    </source>
</evidence>
<gene>
    <name evidence="12" type="ordered locus">Theam_0790</name>
</gene>
<dbReference type="Gene3D" id="3.90.550.10">
    <property type="entry name" value="Spore Coat Polysaccharide Biosynthesis Protein SpsA, Chain A"/>
    <property type="match status" value="1"/>
</dbReference>
<keyword evidence="12" id="KW-0413">Isomerase</keyword>
<dbReference type="NCBIfam" id="TIGR01479">
    <property type="entry name" value="GMP_PMI"/>
    <property type="match status" value="1"/>
</dbReference>
<dbReference type="eggNOG" id="COG0836">
    <property type="taxonomic scope" value="Bacteria"/>
</dbReference>
<evidence type="ECO:0000259" key="10">
    <source>
        <dbReference type="Pfam" id="PF01050"/>
    </source>
</evidence>
<proteinExistence type="inferred from homology"/>
<dbReference type="CDD" id="cd02509">
    <property type="entry name" value="GDP-M1P_Guanylyltransferase"/>
    <property type="match status" value="1"/>
</dbReference>
<evidence type="ECO:0000256" key="2">
    <source>
        <dbReference type="ARBA" id="ARBA00012387"/>
    </source>
</evidence>
<evidence type="ECO:0000313" key="12">
    <source>
        <dbReference type="EMBL" id="ADU96757.1"/>
    </source>
</evidence>
<dbReference type="GO" id="GO:0000271">
    <property type="term" value="P:polysaccharide biosynthetic process"/>
    <property type="evidence" value="ECO:0007669"/>
    <property type="project" value="InterPro"/>
</dbReference>
<feature type="domain" description="Nucleotidyl transferase" evidence="9">
    <location>
        <begin position="2"/>
        <end position="278"/>
    </location>
</feature>
<evidence type="ECO:0000259" key="11">
    <source>
        <dbReference type="Pfam" id="PF22640"/>
    </source>
</evidence>
<comment type="similarity">
    <text evidence="1 8">Belongs to the mannose-6-phosphate isomerase type 2 family.</text>
</comment>
<dbReference type="InterPro" id="IPR014710">
    <property type="entry name" value="RmlC-like_jellyroll"/>
</dbReference>
<dbReference type="FunFam" id="2.60.120.10:FF:000032">
    <property type="entry name" value="Mannose-1-phosphate guanylyltransferase/mannose-6-phosphate isomerase"/>
    <property type="match status" value="1"/>
</dbReference>
<dbReference type="OrthoDB" id="9806359at2"/>
<dbReference type="AlphaFoldDB" id="E8T6H3"/>
<comment type="catalytic activity">
    <reaction evidence="7">
        <text>alpha-D-mannose 1-phosphate + GTP + H(+) = GDP-alpha-D-mannose + diphosphate</text>
        <dbReference type="Rhea" id="RHEA:15229"/>
        <dbReference type="ChEBI" id="CHEBI:15378"/>
        <dbReference type="ChEBI" id="CHEBI:33019"/>
        <dbReference type="ChEBI" id="CHEBI:37565"/>
        <dbReference type="ChEBI" id="CHEBI:57527"/>
        <dbReference type="ChEBI" id="CHEBI:58409"/>
        <dbReference type="EC" id="2.7.7.13"/>
    </reaction>
</comment>
<keyword evidence="13" id="KW-1185">Reference proteome</keyword>
<dbReference type="InterPro" id="IPR049577">
    <property type="entry name" value="GMPP_N"/>
</dbReference>
<dbReference type="SUPFAM" id="SSF53448">
    <property type="entry name" value="Nucleotide-diphospho-sugar transferases"/>
    <property type="match status" value="1"/>
</dbReference>
<dbReference type="CDD" id="cd02213">
    <property type="entry name" value="cupin_PMI_typeII_C"/>
    <property type="match status" value="1"/>
</dbReference>
<evidence type="ECO:0000313" key="13">
    <source>
        <dbReference type="Proteomes" id="UP000006362"/>
    </source>
</evidence>
<dbReference type="InterPro" id="IPR054566">
    <property type="entry name" value="ManC/GMP-like_b-helix"/>
</dbReference>
<evidence type="ECO:0000256" key="6">
    <source>
        <dbReference type="ARBA" id="ARBA00023134"/>
    </source>
</evidence>
<dbReference type="InterPro" id="IPR005835">
    <property type="entry name" value="NTP_transferase_dom"/>
</dbReference>
<accession>E8T6H3</accession>
<dbReference type="STRING" id="648996.Theam_0790"/>
<keyword evidence="3 12" id="KW-0808">Transferase</keyword>
<name>E8T6H3_THEA1</name>
<keyword evidence="5" id="KW-0547">Nucleotide-binding</keyword>
<organism evidence="12 13">
    <name type="scientific">Thermovibrio ammonificans (strain DSM 15698 / JCM 12110 / HB-1)</name>
    <dbReference type="NCBI Taxonomy" id="648996"/>
    <lineage>
        <taxon>Bacteria</taxon>
        <taxon>Pseudomonadati</taxon>
        <taxon>Aquificota</taxon>
        <taxon>Aquificia</taxon>
        <taxon>Desulfurobacteriales</taxon>
        <taxon>Desulfurobacteriaceae</taxon>
        <taxon>Thermovibrio</taxon>
    </lineage>
</organism>
<dbReference type="InterPro" id="IPR011051">
    <property type="entry name" value="RmlC_Cupin_sf"/>
</dbReference>
<dbReference type="InterPro" id="IPR001538">
    <property type="entry name" value="Man6P_isomerase-2_C"/>
</dbReference>
<feature type="domain" description="Mannose-6-phosphate isomerase type II C-terminal" evidence="10">
    <location>
        <begin position="355"/>
        <end position="464"/>
    </location>
</feature>
<dbReference type="HOGENOM" id="CLU_035527_1_0_0"/>
<feature type="domain" description="MannoseP isomerase/GMP-like beta-helix" evidence="11">
    <location>
        <begin position="290"/>
        <end position="344"/>
    </location>
</feature>
<evidence type="ECO:0000256" key="5">
    <source>
        <dbReference type="ARBA" id="ARBA00022741"/>
    </source>
</evidence>
<dbReference type="Pfam" id="PF22640">
    <property type="entry name" value="ManC_GMP_beta-helix"/>
    <property type="match status" value="1"/>
</dbReference>
<keyword evidence="4 12" id="KW-0548">Nucleotidyltransferase</keyword>
<evidence type="ECO:0000256" key="3">
    <source>
        <dbReference type="ARBA" id="ARBA00022679"/>
    </source>
</evidence>
<evidence type="ECO:0000256" key="4">
    <source>
        <dbReference type="ARBA" id="ARBA00022695"/>
    </source>
</evidence>
<dbReference type="Proteomes" id="UP000006362">
    <property type="component" value="Chromosome"/>
</dbReference>
<sequence>MKAIILAGGSGTRLFPLSRNNYPKQFIELISGKSFFQDTVERFLTFLSPQDLLVSTRKDYAFLVKDQLEQIGVDNSRVSLVLEPSSRNTAPAIALAVRALLEEGASADEVVFVAPSDHFIRPKEAIKNLSVEVEEAAKAGYIVTFGIKPTKPETGYGYILLGEKVKGNVYRVERFVEKPNFEKALEYVSSGNYYWNSGMFAFTVETFTSELKRFAPEIYEVIFGGTFQEALERFDTLPDISIDYAVMEKTDRAAVILCDFVWSDVGCWDSIYDLLPKDSNGNVKDDKTFLLETKNSLVLNRDFEGDRLIVTVGLEDVMVVGTKDVTLVAKRGESQKVKEIVKALKADPEFARYAMTHPLVYRPWGHFIELGRGERYKIKRITVKPGGKLSYQMHYHRSEHWIVVKGTAKVTIGDQEMFVHENESVFIPKTTPHRLENPGKVPLEVIEVQVGEYLGEDDIVRFQDDYGRA</sequence>
<dbReference type="FunFam" id="3.90.550.10:FF:000046">
    <property type="entry name" value="Mannose-1-phosphate guanylyltransferase (GDP)"/>
    <property type="match status" value="1"/>
</dbReference>
<dbReference type="GO" id="GO:0004475">
    <property type="term" value="F:mannose-1-phosphate guanylyltransferase (GTP) activity"/>
    <property type="evidence" value="ECO:0007669"/>
    <property type="project" value="UniProtKB-EC"/>
</dbReference>
<evidence type="ECO:0000256" key="8">
    <source>
        <dbReference type="RuleBase" id="RU004190"/>
    </source>
</evidence>
<dbReference type="Pfam" id="PF00483">
    <property type="entry name" value="NTP_transferase"/>
    <property type="match status" value="1"/>
</dbReference>
<dbReference type="eggNOG" id="COG0662">
    <property type="taxonomic scope" value="Bacteria"/>
</dbReference>
<dbReference type="GO" id="GO:0009298">
    <property type="term" value="P:GDP-mannose biosynthetic process"/>
    <property type="evidence" value="ECO:0007669"/>
    <property type="project" value="TreeGrafter"/>
</dbReference>
<dbReference type="KEGG" id="tam:Theam_0790"/>
<dbReference type="InterPro" id="IPR029044">
    <property type="entry name" value="Nucleotide-diphossugar_trans"/>
</dbReference>
<evidence type="ECO:0000256" key="7">
    <source>
        <dbReference type="ARBA" id="ARBA00047343"/>
    </source>
</evidence>
<dbReference type="GO" id="GO:0016853">
    <property type="term" value="F:isomerase activity"/>
    <property type="evidence" value="ECO:0007669"/>
    <property type="project" value="UniProtKB-KW"/>
</dbReference>
<keyword evidence="6" id="KW-0342">GTP-binding</keyword>
<reference evidence="12" key="1">
    <citation type="submission" date="2011-01" db="EMBL/GenBank/DDBJ databases">
        <title>Complete sequence of chromosome of Thermovibrio ammonificans HB-1.</title>
        <authorList>
            <consortium name="US DOE Joint Genome Institute"/>
            <person name="Lucas S."/>
            <person name="Copeland A."/>
            <person name="Lapidus A."/>
            <person name="Cheng J.-F."/>
            <person name="Goodwin L."/>
            <person name="Pitluck S."/>
            <person name="Davenport K."/>
            <person name="Detter J.C."/>
            <person name="Han C."/>
            <person name="Tapia R."/>
            <person name="Land M."/>
            <person name="Hauser L."/>
            <person name="Kyrpides N."/>
            <person name="Ivanova N."/>
            <person name="Ovchinnikova G."/>
            <person name="Vetriani C."/>
            <person name="Woyke T."/>
        </authorList>
    </citation>
    <scope>NUCLEOTIDE SEQUENCE [LARGE SCALE GENOMIC DNA]</scope>
    <source>
        <strain evidence="12">HB-1</strain>
    </source>
</reference>
<dbReference type="EC" id="2.7.7.13" evidence="2"/>
<dbReference type="Gene3D" id="2.60.120.10">
    <property type="entry name" value="Jelly Rolls"/>
    <property type="match status" value="1"/>
</dbReference>